<dbReference type="EMBL" id="JAJSOW010000102">
    <property type="protein sequence ID" value="KAI9178159.1"/>
    <property type="molecule type" value="Genomic_DNA"/>
</dbReference>
<dbReference type="Pfam" id="PF03108">
    <property type="entry name" value="DBD_Tnp_Mut"/>
    <property type="match status" value="1"/>
</dbReference>
<evidence type="ECO:0000259" key="2">
    <source>
        <dbReference type="Pfam" id="PF03108"/>
    </source>
</evidence>
<evidence type="ECO:0000313" key="4">
    <source>
        <dbReference type="Proteomes" id="UP001064489"/>
    </source>
</evidence>
<feature type="region of interest" description="Disordered" evidence="1">
    <location>
        <begin position="81"/>
        <end position="125"/>
    </location>
</feature>
<keyword evidence="4" id="KW-1185">Reference proteome</keyword>
<reference evidence="3" key="2">
    <citation type="submission" date="2023-02" db="EMBL/GenBank/DDBJ databases">
        <authorList>
            <person name="Swenson N.G."/>
            <person name="Wegrzyn J.L."/>
            <person name="Mcevoy S.L."/>
        </authorList>
    </citation>
    <scope>NUCLEOTIDE SEQUENCE</scope>
    <source>
        <strain evidence="3">91603</strain>
        <tissue evidence="3">Leaf</tissue>
    </source>
</reference>
<comment type="caution">
    <text evidence="3">The sequence shown here is derived from an EMBL/GenBank/DDBJ whole genome shotgun (WGS) entry which is preliminary data.</text>
</comment>
<feature type="compositionally biased region" description="Basic and acidic residues" evidence="1">
    <location>
        <begin position="95"/>
        <end position="125"/>
    </location>
</feature>
<protein>
    <recommendedName>
        <fullName evidence="2">Transposase MuDR plant domain-containing protein</fullName>
    </recommendedName>
</protein>
<dbReference type="InterPro" id="IPR004332">
    <property type="entry name" value="Transposase_MuDR"/>
</dbReference>
<dbReference type="AlphaFoldDB" id="A0AAD5IVJ7"/>
<organism evidence="3 4">
    <name type="scientific">Acer negundo</name>
    <name type="common">Box elder</name>
    <dbReference type="NCBI Taxonomy" id="4023"/>
    <lineage>
        <taxon>Eukaryota</taxon>
        <taxon>Viridiplantae</taxon>
        <taxon>Streptophyta</taxon>
        <taxon>Embryophyta</taxon>
        <taxon>Tracheophyta</taxon>
        <taxon>Spermatophyta</taxon>
        <taxon>Magnoliopsida</taxon>
        <taxon>eudicotyledons</taxon>
        <taxon>Gunneridae</taxon>
        <taxon>Pentapetalae</taxon>
        <taxon>rosids</taxon>
        <taxon>malvids</taxon>
        <taxon>Sapindales</taxon>
        <taxon>Sapindaceae</taxon>
        <taxon>Hippocastanoideae</taxon>
        <taxon>Acereae</taxon>
        <taxon>Acer</taxon>
    </lineage>
</organism>
<proteinExistence type="predicted"/>
<dbReference type="Proteomes" id="UP001064489">
    <property type="component" value="Chromosome 5"/>
</dbReference>
<accession>A0AAD5IVJ7</accession>
<evidence type="ECO:0000313" key="3">
    <source>
        <dbReference type="EMBL" id="KAI9178159.1"/>
    </source>
</evidence>
<feature type="domain" description="Transposase MuDR plant" evidence="2">
    <location>
        <begin position="292"/>
        <end position="335"/>
    </location>
</feature>
<name>A0AAD5IVJ7_ACENE</name>
<evidence type="ECO:0000256" key="1">
    <source>
        <dbReference type="SAM" id="MobiDB-lite"/>
    </source>
</evidence>
<sequence>MNWSKLISSDKLIHFTGYENEELDKPDKGAYDGLDEVGIGLLDEGVFDGHAEEVGTSMPGERVFDGHDEVGTDMSGERAFDGHDEVGTGMPGEGVCDRPDKDGNDRPDKRVCDGPDEVGDLHDEVGNCRPDKGVCDGPDEVSDLHDEVGNGRPDKGLCDGLDEVVDLPGERGNGTSKVTKRAADRPVERAATEENDKLVEIDYEQEEEDIAVDTCVDPTGDWDSLRNPEIPREECGSGFEFDCENDDLRSFGDFDDDDEVEGGQPRNFINTRYHEFNHVRDVENPIFKIRIEFASADAFRKAIKAYAIKHKRNIKFQKNDHNRMKAVCKAKDCNWFFFSLLG</sequence>
<reference evidence="3" key="1">
    <citation type="journal article" date="2022" name="Plant J.">
        <title>Strategies of tolerance reflected in two North American maple genomes.</title>
        <authorList>
            <person name="McEvoy S.L."/>
            <person name="Sezen U.U."/>
            <person name="Trouern-Trend A."/>
            <person name="McMahon S.M."/>
            <person name="Schaberg P.G."/>
            <person name="Yang J."/>
            <person name="Wegrzyn J.L."/>
            <person name="Swenson N.G."/>
        </authorList>
    </citation>
    <scope>NUCLEOTIDE SEQUENCE</scope>
    <source>
        <strain evidence="3">91603</strain>
    </source>
</reference>
<gene>
    <name evidence="3" type="ORF">LWI28_023403</name>
</gene>